<sequence length="406" mass="44397">MAQPDQEAKPQFSQPVRQITLMLLVLGLSGFGVFVALPRVLPVFQANPYLNGFIFFVFLIGVVACFYQVLQLIGSVRWIESFASDNAEPNETPPQMLAPLAALLRTRGARMQVSASSTRSILDSVATRIDEAREITRYIVNTLIFLGLLGTFYGLATTVPAIVDTIRSLAPQAGESSTEVFSRLMTGLESQLAGMGVAFASSLLGLAGSLIVGLLELFAGHGQNRFYQELEDWLSSITRVGFAAGDDSTPEQAVMAGMVDHMAEQMESMQEMFARSEAGRAEVEQKLGKLALAIERMAVQMGDQGGSAELLERIIMGQDRMITALEQPRELRHESSGPDAESRMRLRSIDVQMLRILEEISAGRQETMADLRQELSHLTKALSSPRSSTEPRRMRTPNSPPGGGDR</sequence>
<feature type="transmembrane region" description="Helical" evidence="2">
    <location>
        <begin position="19"/>
        <end position="37"/>
    </location>
</feature>
<dbReference type="STRING" id="1443111.Z949_2920"/>
<dbReference type="RefSeq" id="WP_025063310.1">
    <property type="nucleotide sequence ID" value="NZ_RAQK01000001.1"/>
</dbReference>
<comment type="caution">
    <text evidence="3">The sequence shown here is derived from an EMBL/GenBank/DDBJ whole genome shotgun (WGS) entry which is preliminary data.</text>
</comment>
<evidence type="ECO:0008006" key="5">
    <source>
        <dbReference type="Google" id="ProtNLM"/>
    </source>
</evidence>
<gene>
    <name evidence="3" type="ORF">C8N30_0922</name>
</gene>
<organism evidence="3 4">
    <name type="scientific">Sulfitobacter guttiformis</name>
    <dbReference type="NCBI Taxonomy" id="74349"/>
    <lineage>
        <taxon>Bacteria</taxon>
        <taxon>Pseudomonadati</taxon>
        <taxon>Pseudomonadota</taxon>
        <taxon>Alphaproteobacteria</taxon>
        <taxon>Rhodobacterales</taxon>
        <taxon>Roseobacteraceae</taxon>
        <taxon>Sulfitobacter</taxon>
    </lineage>
</organism>
<keyword evidence="2" id="KW-0812">Transmembrane</keyword>
<reference evidence="3 4" key="1">
    <citation type="submission" date="2018-09" db="EMBL/GenBank/DDBJ databases">
        <title>Genomic Encyclopedia of Archaeal and Bacterial Type Strains, Phase II (KMG-II): from individual species to whole genera.</title>
        <authorList>
            <person name="Goeker M."/>
        </authorList>
    </citation>
    <scope>NUCLEOTIDE SEQUENCE [LARGE SCALE GENOMIC DNA]</scope>
    <source>
        <strain evidence="3 4">DSM 11458</strain>
    </source>
</reference>
<proteinExistence type="predicted"/>
<accession>A0A420DPV6</accession>
<dbReference type="OrthoDB" id="9794540at2"/>
<name>A0A420DPV6_9RHOB</name>
<dbReference type="AlphaFoldDB" id="A0A420DPV6"/>
<evidence type="ECO:0000313" key="4">
    <source>
        <dbReference type="Proteomes" id="UP000284407"/>
    </source>
</evidence>
<keyword evidence="2" id="KW-1133">Transmembrane helix</keyword>
<protein>
    <recommendedName>
        <fullName evidence="5">MotA/TolQ/ExbB proton channel family protein</fullName>
    </recommendedName>
</protein>
<evidence type="ECO:0000313" key="3">
    <source>
        <dbReference type="EMBL" id="RKE96364.1"/>
    </source>
</evidence>
<feature type="region of interest" description="Disordered" evidence="1">
    <location>
        <begin position="377"/>
        <end position="406"/>
    </location>
</feature>
<dbReference type="Proteomes" id="UP000284407">
    <property type="component" value="Unassembled WGS sequence"/>
</dbReference>
<keyword evidence="2" id="KW-0472">Membrane</keyword>
<feature type="transmembrane region" description="Helical" evidence="2">
    <location>
        <begin position="192"/>
        <end position="215"/>
    </location>
</feature>
<evidence type="ECO:0000256" key="2">
    <source>
        <dbReference type="SAM" id="Phobius"/>
    </source>
</evidence>
<evidence type="ECO:0000256" key="1">
    <source>
        <dbReference type="SAM" id="MobiDB-lite"/>
    </source>
</evidence>
<keyword evidence="4" id="KW-1185">Reference proteome</keyword>
<dbReference type="EMBL" id="RAQK01000001">
    <property type="protein sequence ID" value="RKE96364.1"/>
    <property type="molecule type" value="Genomic_DNA"/>
</dbReference>
<feature type="transmembrane region" description="Helical" evidence="2">
    <location>
        <begin position="138"/>
        <end position="163"/>
    </location>
</feature>
<feature type="transmembrane region" description="Helical" evidence="2">
    <location>
        <begin position="49"/>
        <end position="70"/>
    </location>
</feature>